<dbReference type="Proteomes" id="UP000176339">
    <property type="component" value="Unassembled WGS sequence"/>
</dbReference>
<comment type="caution">
    <text evidence="3">The sequence shown here is derived from an EMBL/GenBank/DDBJ whole genome shotgun (WGS) entry which is preliminary data.</text>
</comment>
<feature type="region of interest" description="Disordered" evidence="1">
    <location>
        <begin position="1"/>
        <end position="23"/>
    </location>
</feature>
<keyword evidence="2" id="KW-0472">Membrane</keyword>
<evidence type="ECO:0000313" key="3">
    <source>
        <dbReference type="EMBL" id="OGE83056.1"/>
    </source>
</evidence>
<dbReference type="EMBL" id="MFEN01000053">
    <property type="protein sequence ID" value="OGE83056.1"/>
    <property type="molecule type" value="Genomic_DNA"/>
</dbReference>
<accession>A0A1F5NZK5</accession>
<keyword evidence="2" id="KW-0812">Transmembrane</keyword>
<name>A0A1F5NZK5_9BACT</name>
<evidence type="ECO:0000313" key="4">
    <source>
        <dbReference type="Proteomes" id="UP000176339"/>
    </source>
</evidence>
<sequence length="163" mass="16898">MADETMNPSTPAPTEDSEPTAPAGGGSGLLVKVVLVLVILAGAGAGAAAYYYRGEVEKLKNIDPQQAAQAETAALLAKVGELILLPVDEQPTIATVADPEKLKDQPFFINAHQGDRVLIYTNARKAILYDPVAHKIIEVAPVSIGAETAGATTPPPAEPPVQP</sequence>
<feature type="transmembrane region" description="Helical" evidence="2">
    <location>
        <begin position="29"/>
        <end position="52"/>
    </location>
</feature>
<dbReference type="AlphaFoldDB" id="A0A1F5NZK5"/>
<evidence type="ECO:0000256" key="2">
    <source>
        <dbReference type="SAM" id="Phobius"/>
    </source>
</evidence>
<evidence type="ECO:0000256" key="1">
    <source>
        <dbReference type="SAM" id="MobiDB-lite"/>
    </source>
</evidence>
<reference evidence="3 4" key="1">
    <citation type="journal article" date="2016" name="Nat. Commun.">
        <title>Thousands of microbial genomes shed light on interconnected biogeochemical processes in an aquifer system.</title>
        <authorList>
            <person name="Anantharaman K."/>
            <person name="Brown C.T."/>
            <person name="Hug L.A."/>
            <person name="Sharon I."/>
            <person name="Castelle C.J."/>
            <person name="Probst A.J."/>
            <person name="Thomas B.C."/>
            <person name="Singh A."/>
            <person name="Wilkins M.J."/>
            <person name="Karaoz U."/>
            <person name="Brodie E.L."/>
            <person name="Williams K.H."/>
            <person name="Hubbard S.S."/>
            <person name="Banfield J.F."/>
        </authorList>
    </citation>
    <scope>NUCLEOTIDE SEQUENCE [LARGE SCALE GENOMIC DNA]</scope>
</reference>
<organism evidence="3 4">
    <name type="scientific">Candidatus Doudnabacteria bacterium RIFCSPHIGHO2_01_FULL_49_9</name>
    <dbReference type="NCBI Taxonomy" id="1817827"/>
    <lineage>
        <taxon>Bacteria</taxon>
        <taxon>Candidatus Doudnaibacteriota</taxon>
    </lineage>
</organism>
<proteinExistence type="predicted"/>
<keyword evidence="2" id="KW-1133">Transmembrane helix</keyword>
<protein>
    <submittedName>
        <fullName evidence="3">Uncharacterized protein</fullName>
    </submittedName>
</protein>
<gene>
    <name evidence="3" type="ORF">A2846_01735</name>
</gene>